<keyword evidence="2" id="KW-1185">Reference proteome</keyword>
<reference evidence="1" key="2">
    <citation type="submission" date="2013-08" db="EMBL/GenBank/DDBJ databases">
        <title>Draft genome sequence of Anaerofustis stercorihominis (DSM 17244).</title>
        <authorList>
            <person name="Sudarsanam P."/>
            <person name="Ley R."/>
            <person name="Guruge J."/>
            <person name="Turnbaugh P.J."/>
            <person name="Mahowald M."/>
            <person name="Liep D."/>
            <person name="Gordon J."/>
        </authorList>
    </citation>
    <scope>NUCLEOTIDE SEQUENCE</scope>
    <source>
        <strain evidence="1">DSM 17244</strain>
    </source>
</reference>
<dbReference type="STRING" id="445971.ANASTE_00319"/>
<protein>
    <submittedName>
        <fullName evidence="1">Uncharacterized protein</fullName>
    </submittedName>
</protein>
<comment type="caution">
    <text evidence="1">The sequence shown here is derived from an EMBL/GenBank/DDBJ whole genome shotgun (WGS) entry which is preliminary data.</text>
</comment>
<sequence>MYFLLASKYTYPSYQISKDGIIYIFDLKDVNKKSKQIKIKY</sequence>
<evidence type="ECO:0000313" key="1">
    <source>
        <dbReference type="EMBL" id="EDS73464.1"/>
    </source>
</evidence>
<evidence type="ECO:0000313" key="2">
    <source>
        <dbReference type="Proteomes" id="UP000005178"/>
    </source>
</evidence>
<organism evidence="1 2">
    <name type="scientific">Anaerofustis stercorihominis DSM 17244</name>
    <dbReference type="NCBI Taxonomy" id="445971"/>
    <lineage>
        <taxon>Bacteria</taxon>
        <taxon>Bacillati</taxon>
        <taxon>Bacillota</taxon>
        <taxon>Clostridia</taxon>
        <taxon>Eubacteriales</taxon>
        <taxon>Eubacteriaceae</taxon>
        <taxon>Anaerofustis</taxon>
    </lineage>
</organism>
<gene>
    <name evidence="1" type="ORF">ANASTE_00319</name>
</gene>
<dbReference type="Proteomes" id="UP000005178">
    <property type="component" value="Unassembled WGS sequence"/>
</dbReference>
<accession>B1C6H9</accession>
<reference evidence="1" key="1">
    <citation type="submission" date="2008-01" db="EMBL/GenBank/DDBJ databases">
        <authorList>
            <person name="Fulton L."/>
            <person name="Clifton S."/>
            <person name="Fulton B."/>
            <person name="Xu J."/>
            <person name="Minx P."/>
            <person name="Pepin K.H."/>
            <person name="Johnson M."/>
            <person name="Thiruvilangam P."/>
            <person name="Bhonagiri V."/>
            <person name="Nash W.E."/>
            <person name="Mardis E.R."/>
            <person name="Wilson R.K."/>
        </authorList>
    </citation>
    <scope>NUCLEOTIDE SEQUENCE [LARGE SCALE GENOMIC DNA]</scope>
    <source>
        <strain evidence="1">DSM 17244</strain>
    </source>
</reference>
<proteinExistence type="predicted"/>
<dbReference type="EMBL" id="ABIL02000004">
    <property type="protein sequence ID" value="EDS73464.1"/>
    <property type="molecule type" value="Genomic_DNA"/>
</dbReference>
<dbReference type="AlphaFoldDB" id="B1C6H9"/>
<dbReference type="HOGENOM" id="CLU_3264873_0_0_9"/>
<name>B1C6H9_9FIRM</name>